<dbReference type="Gene3D" id="1.25.10.10">
    <property type="entry name" value="Leucine-rich Repeat Variant"/>
    <property type="match status" value="1"/>
</dbReference>
<comment type="subcellular location">
    <subcellularLocation>
        <location evidence="2">Cytoplasm</location>
    </subcellularLocation>
    <subcellularLocation>
        <location evidence="1">Nucleus envelope</location>
    </subcellularLocation>
</comment>
<comment type="similarity">
    <text evidence="3">Belongs to the importin beta family. Importin beta-1 subfamily.</text>
</comment>
<dbReference type="Pfam" id="PF03810">
    <property type="entry name" value="IBN_N"/>
    <property type="match status" value="1"/>
</dbReference>
<keyword evidence="7" id="KW-0653">Protein transport</keyword>
<dbReference type="SMART" id="SM00185">
    <property type="entry name" value="ARM"/>
    <property type="match status" value="3"/>
</dbReference>
<evidence type="ECO:0000256" key="2">
    <source>
        <dbReference type="ARBA" id="ARBA00004496"/>
    </source>
</evidence>
<dbReference type="InterPro" id="IPR011989">
    <property type="entry name" value="ARM-like"/>
</dbReference>
<keyword evidence="4" id="KW-0813">Transport</keyword>
<dbReference type="InterPro" id="IPR000225">
    <property type="entry name" value="Armadillo"/>
</dbReference>
<keyword evidence="6" id="KW-0677">Repeat</keyword>
<evidence type="ECO:0000256" key="1">
    <source>
        <dbReference type="ARBA" id="ARBA00004259"/>
    </source>
</evidence>
<dbReference type="GO" id="GO:0031267">
    <property type="term" value="F:small GTPase binding"/>
    <property type="evidence" value="ECO:0007669"/>
    <property type="project" value="InterPro"/>
</dbReference>
<evidence type="ECO:0000256" key="3">
    <source>
        <dbReference type="ARBA" id="ARBA00010907"/>
    </source>
</evidence>
<accession>A0A7M7MHE1</accession>
<dbReference type="PANTHER" id="PTHR10527">
    <property type="entry name" value="IMPORTIN BETA"/>
    <property type="match status" value="1"/>
</dbReference>
<dbReference type="OMA" id="QQYQERW"/>
<dbReference type="FunFam" id="1.25.10.10:FF:000027">
    <property type="entry name" value="Importin subunit beta-1"/>
    <property type="match status" value="1"/>
</dbReference>
<feature type="domain" description="Importin N-terminal" evidence="9">
    <location>
        <begin position="21"/>
        <end position="101"/>
    </location>
</feature>
<dbReference type="PROSITE" id="PS50166">
    <property type="entry name" value="IMPORTIN_B_NT"/>
    <property type="match status" value="1"/>
</dbReference>
<dbReference type="Pfam" id="PF13513">
    <property type="entry name" value="HEAT_EZ"/>
    <property type="match status" value="1"/>
</dbReference>
<keyword evidence="11" id="KW-1185">Reference proteome</keyword>
<evidence type="ECO:0000256" key="5">
    <source>
        <dbReference type="ARBA" id="ARBA00022490"/>
    </source>
</evidence>
<keyword evidence="8" id="KW-0539">Nucleus</keyword>
<dbReference type="GO" id="GO:0005635">
    <property type="term" value="C:nuclear envelope"/>
    <property type="evidence" value="ECO:0007669"/>
    <property type="project" value="UniProtKB-SubCell"/>
</dbReference>
<sequence>MNLLQILQKTLSPDKTELECALRFLEEAAKQNPLRFIQELTEVLANPTNPGPCRVAAGLQIKNQLTSKDVETKRMYQQRWLSFPPDQRQIVKNHCLGCFGTETERPSAAAQVVAYIAIAELPTEQWPELMQILVSNVANANSTEMLKVVTLEAIGYICLEIEPIEVLAARSNEILTVIVHCMRKEETSDRVRLAATNALQNSLEFSKANFSNDNERHYIMQVICETTQSSNLLVRVAALQCLVKIMSLYYQYMEHYMGPALFAISTEAIKSELDDVALQGIEFWSNVCEEEIDLAIEASEAADEGRPPQRTSMHYAKGAIQYLMPLLTHCLMKQDEADDEDEWNVCKAAGVCLVLLATCCEDSIIPHALPFVQANIKHTDWRHRDAAVMLFGSVLEGADSANTRPLADTAMGPLIQMLNDESVAVRDSTAWTLGRLCENAPDVALNPQYLEPLLRELIRGLSMEPRVATNVCWALNSLAQAAYTQAQNELALGQEPETYCLTRYFEGIITKLLETTERADGNQSNLRGAAYESLMEMMKNSPKDCYQWVQSMTMVILQRINHILQISATAVNASQQEKSALYDLQSLLCATLTSVLRKMTPEDAPKVSDLIMSALLEMFKTTNGQQESGVQEDALMAVSTLVEVLGRGFLKYMDAFKPFLVLGLRSHQEHQVCMAAAGVCADISRSIGSEVVPYCDEIMTLLLEALNDPILNRCVKPQILSTFGDIALAIGVEIQKYAEVVLNTLATASQAQVDRSDFENIEYLNELRNGCLDAYTGILQGLKGENGCSPTLQVLLPHVPFIVQFVMSIARDPEKNDSLVATSSGLIGDLITTFGQQVLLLVDNETISELLTEGRRSRTHKTKSLSMWATKEIRKLKTQNN</sequence>
<name>A0A7M7MHE1_VARDE</name>
<dbReference type="GO" id="GO:0006606">
    <property type="term" value="P:protein import into nucleus"/>
    <property type="evidence" value="ECO:0007669"/>
    <property type="project" value="InterPro"/>
</dbReference>
<evidence type="ECO:0000313" key="11">
    <source>
        <dbReference type="Proteomes" id="UP000594260"/>
    </source>
</evidence>
<evidence type="ECO:0000259" key="9">
    <source>
        <dbReference type="PROSITE" id="PS50166"/>
    </source>
</evidence>
<dbReference type="RefSeq" id="XP_022662445.1">
    <property type="nucleotide sequence ID" value="XM_022806710.1"/>
</dbReference>
<dbReference type="CTD" id="35336"/>
<dbReference type="InParanoid" id="A0A7M7MHE1"/>
<keyword evidence="5" id="KW-0963">Cytoplasm</keyword>
<dbReference type="InterPro" id="IPR016024">
    <property type="entry name" value="ARM-type_fold"/>
</dbReference>
<dbReference type="Pfam" id="PF25574">
    <property type="entry name" value="TPR_IMB1"/>
    <property type="match status" value="1"/>
</dbReference>
<protein>
    <recommendedName>
        <fullName evidence="9">Importin N-terminal domain-containing protein</fullName>
    </recommendedName>
</protein>
<organism evidence="10 11">
    <name type="scientific">Varroa destructor</name>
    <name type="common">Honeybee mite</name>
    <dbReference type="NCBI Taxonomy" id="109461"/>
    <lineage>
        <taxon>Eukaryota</taxon>
        <taxon>Metazoa</taxon>
        <taxon>Ecdysozoa</taxon>
        <taxon>Arthropoda</taxon>
        <taxon>Chelicerata</taxon>
        <taxon>Arachnida</taxon>
        <taxon>Acari</taxon>
        <taxon>Parasitiformes</taxon>
        <taxon>Mesostigmata</taxon>
        <taxon>Gamasina</taxon>
        <taxon>Dermanyssoidea</taxon>
        <taxon>Varroidae</taxon>
        <taxon>Varroa</taxon>
    </lineage>
</organism>
<reference evidence="10" key="1">
    <citation type="submission" date="2021-01" db="UniProtKB">
        <authorList>
            <consortium name="EnsemblMetazoa"/>
        </authorList>
    </citation>
    <scope>IDENTIFICATION</scope>
</reference>
<proteinExistence type="inferred from homology"/>
<evidence type="ECO:0000256" key="7">
    <source>
        <dbReference type="ARBA" id="ARBA00022927"/>
    </source>
</evidence>
<evidence type="ECO:0000256" key="6">
    <source>
        <dbReference type="ARBA" id="ARBA00022737"/>
    </source>
</evidence>
<dbReference type="InterPro" id="IPR040122">
    <property type="entry name" value="Importin_beta"/>
</dbReference>
<dbReference type="SMART" id="SM00913">
    <property type="entry name" value="IBN_N"/>
    <property type="match status" value="1"/>
</dbReference>
<dbReference type="Proteomes" id="UP000594260">
    <property type="component" value="Unplaced"/>
</dbReference>
<dbReference type="InterPro" id="IPR001494">
    <property type="entry name" value="Importin-beta_N"/>
</dbReference>
<evidence type="ECO:0000313" key="10">
    <source>
        <dbReference type="EnsemblMetazoa" id="XP_022662445"/>
    </source>
</evidence>
<dbReference type="SUPFAM" id="SSF48371">
    <property type="entry name" value="ARM repeat"/>
    <property type="match status" value="1"/>
</dbReference>
<dbReference type="OrthoDB" id="10263328at2759"/>
<evidence type="ECO:0000256" key="4">
    <source>
        <dbReference type="ARBA" id="ARBA00022448"/>
    </source>
</evidence>
<dbReference type="EnsemblMetazoa" id="XM_022806710">
    <property type="protein sequence ID" value="XP_022662445"/>
    <property type="gene ID" value="LOC111250851"/>
</dbReference>
<evidence type="ECO:0000256" key="8">
    <source>
        <dbReference type="ARBA" id="ARBA00023242"/>
    </source>
</evidence>
<dbReference type="AlphaFoldDB" id="A0A7M7MHE1"/>
<dbReference type="KEGG" id="vde:111250851"/>
<dbReference type="FunCoup" id="A0A7M7MHE1">
    <property type="interactions" value="2348"/>
</dbReference>
<dbReference type="GO" id="GO:0005737">
    <property type="term" value="C:cytoplasm"/>
    <property type="evidence" value="ECO:0007669"/>
    <property type="project" value="UniProtKB-SubCell"/>
</dbReference>
<dbReference type="GeneID" id="111250851"/>
<dbReference type="InterPro" id="IPR058584">
    <property type="entry name" value="IMB1_TNPO1-like_TPR"/>
</dbReference>